<reference evidence="2" key="1">
    <citation type="journal article" date="2019" name="Int. J. Syst. Evol. Microbiol.">
        <title>The Global Catalogue of Microorganisms (GCM) 10K type strain sequencing project: providing services to taxonomists for standard genome sequencing and annotation.</title>
        <authorList>
            <consortium name="The Broad Institute Genomics Platform"/>
            <consortium name="The Broad Institute Genome Sequencing Center for Infectious Disease"/>
            <person name="Wu L."/>
            <person name="Ma J."/>
        </authorList>
    </citation>
    <scope>NUCLEOTIDE SEQUENCE [LARGE SCALE GENOMIC DNA]</scope>
    <source>
        <strain evidence="2">CGMCC 1.12966</strain>
    </source>
</reference>
<dbReference type="RefSeq" id="WP_189624850.1">
    <property type="nucleotide sequence ID" value="NZ_BNAF01000001.1"/>
</dbReference>
<accession>A0ABQ3HT16</accession>
<evidence type="ECO:0000313" key="1">
    <source>
        <dbReference type="EMBL" id="GHE23360.1"/>
    </source>
</evidence>
<proteinExistence type="predicted"/>
<keyword evidence="2" id="KW-1185">Reference proteome</keyword>
<evidence type="ECO:0000313" key="2">
    <source>
        <dbReference type="Proteomes" id="UP000620550"/>
    </source>
</evidence>
<comment type="caution">
    <text evidence="1">The sequence shown here is derived from an EMBL/GenBank/DDBJ whole genome shotgun (WGS) entry which is preliminary data.</text>
</comment>
<dbReference type="Proteomes" id="UP000620550">
    <property type="component" value="Unassembled WGS sequence"/>
</dbReference>
<gene>
    <name evidence="1" type="ORF">GCM10017764_03280</name>
</gene>
<name>A0ABQ3HT16_9SPHI</name>
<dbReference type="PROSITE" id="PS51257">
    <property type="entry name" value="PROKAR_LIPOPROTEIN"/>
    <property type="match status" value="1"/>
</dbReference>
<evidence type="ECO:0008006" key="3">
    <source>
        <dbReference type="Google" id="ProtNLM"/>
    </source>
</evidence>
<dbReference type="EMBL" id="BNAF01000001">
    <property type="protein sequence ID" value="GHE23360.1"/>
    <property type="molecule type" value="Genomic_DNA"/>
</dbReference>
<protein>
    <recommendedName>
        <fullName evidence="3">Viral A-type inclusion protein</fullName>
    </recommendedName>
</protein>
<sequence length="178" mass="20373">MAKKNLKDAGIIFLLAILLLSCEQRTAKQFLDTIDQQERIANDILLGEKGSESRKLEHIINNNFDSALQITAKQQMEFDSIIRHIQDLPTANLKDAQALQTASVQYYQVLKNLYGYAEQEIEQQKILWNASGNEQSKAQDKLMELTQHKQTLYQSVYRADSVFSAAKGQFARQHKLSR</sequence>
<organism evidence="1 2">
    <name type="scientific">Sphingobacterium griseoflavum</name>
    <dbReference type="NCBI Taxonomy" id="1474952"/>
    <lineage>
        <taxon>Bacteria</taxon>
        <taxon>Pseudomonadati</taxon>
        <taxon>Bacteroidota</taxon>
        <taxon>Sphingobacteriia</taxon>
        <taxon>Sphingobacteriales</taxon>
        <taxon>Sphingobacteriaceae</taxon>
        <taxon>Sphingobacterium</taxon>
    </lineage>
</organism>